<dbReference type="NCBIfam" id="TIGR01414">
    <property type="entry name" value="autotrans_barl"/>
    <property type="match status" value="1"/>
</dbReference>
<dbReference type="SUPFAM" id="SSF51126">
    <property type="entry name" value="Pectin lyase-like"/>
    <property type="match status" value="1"/>
</dbReference>
<dbReference type="InterPro" id="IPR006315">
    <property type="entry name" value="OM_autotransptr_brl_dom"/>
</dbReference>
<dbReference type="PROSITE" id="PS51257">
    <property type="entry name" value="PROKAR_LIPOPROTEIN"/>
    <property type="match status" value="1"/>
</dbReference>
<dbReference type="Gene3D" id="2.160.20.20">
    <property type="match status" value="1"/>
</dbReference>
<dbReference type="Proteomes" id="UP000001077">
    <property type="component" value="Unassembled WGS sequence"/>
</dbReference>
<dbReference type="InterPro" id="IPR036709">
    <property type="entry name" value="Autotransporte_beta_dom_sf"/>
</dbReference>
<dbReference type="RefSeq" id="WP_007347542.1">
    <property type="nucleotide sequence ID" value="NZ_JH725067.1"/>
</dbReference>
<feature type="compositionally biased region" description="Low complexity" evidence="1">
    <location>
        <begin position="691"/>
        <end position="701"/>
    </location>
</feature>
<feature type="compositionally biased region" description="Pro residues" evidence="1">
    <location>
        <begin position="702"/>
        <end position="713"/>
    </location>
</feature>
<dbReference type="SUPFAM" id="SSF103515">
    <property type="entry name" value="Autotransporter"/>
    <property type="match status" value="1"/>
</dbReference>
<evidence type="ECO:0000256" key="2">
    <source>
        <dbReference type="SAM" id="SignalP"/>
    </source>
</evidence>
<evidence type="ECO:0000313" key="5">
    <source>
        <dbReference type="Proteomes" id="UP000001077"/>
    </source>
</evidence>
<dbReference type="SMART" id="SM00869">
    <property type="entry name" value="Autotransporter"/>
    <property type="match status" value="1"/>
</dbReference>
<reference evidence="4 5" key="1">
    <citation type="submission" date="2012-03" db="EMBL/GenBank/DDBJ databases">
        <title>The Genome Sequence of Bartonella rattimassiliensis 15908.</title>
        <authorList>
            <consortium name="The Broad Institute Genome Sequencing Platform"/>
            <consortium name="The Broad Institute Genome Sequencing Center for Infectious Disease"/>
            <person name="Feldgarden M."/>
            <person name="Kirby J."/>
            <person name="Kosoy M."/>
            <person name="Birtles R."/>
            <person name="Probert W.S."/>
            <person name="Chiaraviglio L."/>
            <person name="Young S.K."/>
            <person name="Zeng Q."/>
            <person name="Gargeya S."/>
            <person name="Fitzgerald M."/>
            <person name="Haas B."/>
            <person name="Abouelleil A."/>
            <person name="Alvarado L."/>
            <person name="Arachchi H.M."/>
            <person name="Berlin A."/>
            <person name="Chapman S.B."/>
            <person name="Gearin G."/>
            <person name="Goldberg J."/>
            <person name="Griggs A."/>
            <person name="Gujja S."/>
            <person name="Hansen M."/>
            <person name="Heiman D."/>
            <person name="Howarth C."/>
            <person name="Larimer J."/>
            <person name="Lui A."/>
            <person name="MacDonald P.J.P."/>
            <person name="McCowen C."/>
            <person name="Montmayeur A."/>
            <person name="Murphy C."/>
            <person name="Neiman D."/>
            <person name="Pearson M."/>
            <person name="Priest M."/>
            <person name="Roberts A."/>
            <person name="Saif S."/>
            <person name="Shea T."/>
            <person name="Sisk P."/>
            <person name="Stolte C."/>
            <person name="Sykes S."/>
            <person name="Wortman J."/>
            <person name="Nusbaum C."/>
            <person name="Birren B."/>
        </authorList>
    </citation>
    <scope>NUCLEOTIDE SEQUENCE [LARGE SCALE GENOMIC DNA]</scope>
    <source>
        <strain evidence="4 5">15908</strain>
    </source>
</reference>
<dbReference type="GO" id="GO:0019867">
    <property type="term" value="C:outer membrane"/>
    <property type="evidence" value="ECO:0007669"/>
    <property type="project" value="InterPro"/>
</dbReference>
<dbReference type="PROSITE" id="PS51208">
    <property type="entry name" value="AUTOTRANSPORTER"/>
    <property type="match status" value="1"/>
</dbReference>
<keyword evidence="2" id="KW-0732">Signal</keyword>
<dbReference type="InterPro" id="IPR011050">
    <property type="entry name" value="Pectin_lyase_fold/virulence"/>
</dbReference>
<gene>
    <name evidence="4" type="ORF">MCY_01406</name>
</gene>
<dbReference type="HOGENOM" id="CLU_007596_2_1_5"/>
<proteinExistence type="predicted"/>
<feature type="chain" id="PRO_5003738174" evidence="2">
    <location>
        <begin position="33"/>
        <end position="1114"/>
    </location>
</feature>
<feature type="compositionally biased region" description="Polar residues" evidence="1">
    <location>
        <begin position="762"/>
        <end position="777"/>
    </location>
</feature>
<protein>
    <submittedName>
        <fullName evidence="4">Outer membrane autotransporter barrel domain-containing protein</fullName>
    </submittedName>
</protein>
<comment type="caution">
    <text evidence="4">The sequence shown here is derived from an EMBL/GenBank/DDBJ whole genome shotgun (WGS) entry which is preliminary data.</text>
</comment>
<keyword evidence="5" id="KW-1185">Reference proteome</keyword>
<evidence type="ECO:0000313" key="4">
    <source>
        <dbReference type="EMBL" id="EJF84944.1"/>
    </source>
</evidence>
<sequence length="1114" mass="121359">MVGTCKSYRFFVIGACSFFLVVSINASFHVFAASCDATESFYKCDDGKQHTIGNKTYNLKNLQKHTFGFAPIYVEKAGTVVDASQITVTGDKSGGISTYGAYAKYGAHLNLKDSNFKNVQALHAENAVIRMRGGSITGSSHAIYALGQSADISLVGVNIVIEPHNLQDVGFVSRLGAKINMVASIVNFNGKGTFSSFYGGRYAFNSTVIKGKGTRKTVIIGEESIDELPGAFDVLQGSNVQLGYSSIELSDMHSFWVKSSAVDVNDKGNFLWDAFSSSNEFKKTDIKIHNGKISVKGKGAHGLYFYGLRPDEWFRMPHSLNEVLLQGKNIIVGKASVQLSETNLIVPEGIAIYSTGDKGFGGVATVELLENTRISGDLLLKTENVSSLLVQASASILKGAIHKEDRSRVDLQLKKGSTWYLTKSKYQDLQEEDAAFSSLSTLSLFDSTVVFEKYFSQDYHTLFIGNQIDNGDNIRASNNIGKTAGVDNVSNKVYRAEGNSQIQMSTFMNNDGSFDSLKTDLILIYGDVGGTTLISMERFQKDSEKKDSEEKVINGDGHQSVSIIQVFGKAKEDSFKLLSNYTAINGFPYQYKLRAYGPSSSSGEADPKNRLVAGEGDFWDFRIESVYVASELDSSKSVSEPTSTVLPPKSEVEMIASEQPTETILPEQSSSIDSSSVPSIVSLSEVSESSETFIPTDSVPTPSTPISPVPPSLPTVSENSSTEQSVPAPVVSVETSTDEVLSSEPSVPVSPSSPDFVPTPSASVETKSSTASDAFDPSSNLPMPLDIQPELGIRAVVPQLPIYLLLPNALFHAGLMDMVAQNKKLETMRNTFQSSWKEDEKTAFFLRAYGGNHHYTSNLSAFEYGYGAELDYNALEAGVLLSEIENLYSRTLFGALGTYGALSLIPQDVEQSKKSGFNKWSLAAYGSLQHDTGFYLDGVLSYGLFKGDVLTLARGKVVALKGKQFSGSFTSGKTFAIGYKGVVFDPQVQVTYQHLQFLQALDVDNIDVDLGKFHRWVGRVGGRLSKMLNVSEEGHVVSFYSKLSYLHSFEDKQFVSFKNDFQLGSFGSSLEAGLGFNARLSSKLFLHGDVIYQRRLKKAGFSGTSFSAELRYIF</sequence>
<dbReference type="EMBL" id="AILY01000031">
    <property type="protein sequence ID" value="EJF84944.1"/>
    <property type="molecule type" value="Genomic_DNA"/>
</dbReference>
<feature type="signal peptide" evidence="2">
    <location>
        <begin position="1"/>
        <end position="32"/>
    </location>
</feature>
<evidence type="ECO:0000256" key="1">
    <source>
        <dbReference type="SAM" id="MobiDB-lite"/>
    </source>
</evidence>
<dbReference type="InterPro" id="IPR012332">
    <property type="entry name" value="Autotransporter_pectin_lyase_C"/>
</dbReference>
<feature type="region of interest" description="Disordered" evidence="1">
    <location>
        <begin position="691"/>
        <end position="777"/>
    </location>
</feature>
<evidence type="ECO:0000259" key="3">
    <source>
        <dbReference type="PROSITE" id="PS51208"/>
    </source>
</evidence>
<accession>J0QPM3</accession>
<dbReference type="eggNOG" id="COG3468">
    <property type="taxonomic scope" value="Bacteria"/>
</dbReference>
<dbReference type="InterPro" id="IPR005546">
    <property type="entry name" value="Autotransporte_beta"/>
</dbReference>
<dbReference type="Gene3D" id="2.40.128.130">
    <property type="entry name" value="Autotransporter beta-domain"/>
    <property type="match status" value="1"/>
</dbReference>
<dbReference type="STRING" id="1094556.MCY_01406"/>
<dbReference type="Pfam" id="PF03797">
    <property type="entry name" value="Autotransporter"/>
    <property type="match status" value="1"/>
</dbReference>
<dbReference type="AlphaFoldDB" id="J0QPM3"/>
<name>J0QPM3_9HYPH</name>
<organism evidence="4 5">
    <name type="scientific">Bartonella rattimassiliensis 15908</name>
    <dbReference type="NCBI Taxonomy" id="1094556"/>
    <lineage>
        <taxon>Bacteria</taxon>
        <taxon>Pseudomonadati</taxon>
        <taxon>Pseudomonadota</taxon>
        <taxon>Alphaproteobacteria</taxon>
        <taxon>Hyphomicrobiales</taxon>
        <taxon>Bartonellaceae</taxon>
        <taxon>Bartonella</taxon>
    </lineage>
</organism>
<feature type="compositionally biased region" description="Low complexity" evidence="1">
    <location>
        <begin position="740"/>
        <end position="761"/>
    </location>
</feature>
<dbReference type="PATRIC" id="fig|1094556.3.peg.1432"/>
<feature type="domain" description="Autotransporter" evidence="3">
    <location>
        <begin position="837"/>
        <end position="1114"/>
    </location>
</feature>